<evidence type="ECO:0000256" key="2">
    <source>
        <dbReference type="ARBA" id="ARBA00023002"/>
    </source>
</evidence>
<dbReference type="PANTHER" id="PTHR10996:SF283">
    <property type="entry name" value="GLYOXYLATE_HYDROXYPYRUVATE REDUCTASE B"/>
    <property type="match status" value="1"/>
</dbReference>
<evidence type="ECO:0000313" key="7">
    <source>
        <dbReference type="EMBL" id="QCO16469.1"/>
    </source>
</evidence>
<dbReference type="InterPro" id="IPR006140">
    <property type="entry name" value="D-isomer_DH_NAD-bd"/>
</dbReference>
<sequence length="328" mass="34575">MRSDSPASRPVLLVTRRLPDAVEARAARDFDARLNPRDRALSGADIAALAGETGAVGILCTAGDRLDAAAIAALPEGVRIVATFSVGTDHIDLNSAKARGLIVTNTPDVLTDATADIALLLMLGAARRASEGERMIRAGAWTGWTPTQLLGTHLGGKRLGIIGMGRIGQAVAQRARAFGMTIHYSNRRRLPAEQEAGAVYHADPEAMLAVCDVLSLHFPATPETTHWLNAGRIERLPPGAIVVNTARGSVVDDEALIAALASGRLAAAGLDVFENEPNLHPGYRRLENAFLLPHLGSATVETRNAMGFKALDNLDAFFAGAAPPDRVV</sequence>
<dbReference type="AlphaFoldDB" id="A0A4D8RAB7"/>
<dbReference type="InterPro" id="IPR036291">
    <property type="entry name" value="NAD(P)-bd_dom_sf"/>
</dbReference>
<evidence type="ECO:0000259" key="6">
    <source>
        <dbReference type="Pfam" id="PF02826"/>
    </source>
</evidence>
<dbReference type="GO" id="GO:0051287">
    <property type="term" value="F:NAD binding"/>
    <property type="evidence" value="ECO:0007669"/>
    <property type="project" value="InterPro"/>
</dbReference>
<feature type="domain" description="D-isomer specific 2-hydroxyacid dehydrogenase NAD-binding" evidence="6">
    <location>
        <begin position="120"/>
        <end position="296"/>
    </location>
</feature>
<feature type="domain" description="D-isomer specific 2-hydroxyacid dehydrogenase catalytic" evidence="5">
    <location>
        <begin position="41"/>
        <end position="327"/>
    </location>
</feature>
<comment type="similarity">
    <text evidence="1 4">Belongs to the D-isomer specific 2-hydroxyacid dehydrogenase family.</text>
</comment>
<geneLocation type="plasmid" evidence="7">
    <name>p1</name>
</geneLocation>
<protein>
    <submittedName>
        <fullName evidence="7">D-glycerate dehydrogenase</fullName>
    </submittedName>
</protein>
<dbReference type="InterPro" id="IPR029753">
    <property type="entry name" value="D-isomer_DH_CS"/>
</dbReference>
<dbReference type="Proteomes" id="UP000298693">
    <property type="component" value="Plasmid p1"/>
</dbReference>
<dbReference type="PANTHER" id="PTHR10996">
    <property type="entry name" value="2-HYDROXYACID DEHYDROGENASE-RELATED"/>
    <property type="match status" value="1"/>
</dbReference>
<dbReference type="GO" id="GO:0016618">
    <property type="term" value="F:hydroxypyruvate reductase [NAD(P)H] activity"/>
    <property type="evidence" value="ECO:0007669"/>
    <property type="project" value="TreeGrafter"/>
</dbReference>
<evidence type="ECO:0000256" key="4">
    <source>
        <dbReference type="RuleBase" id="RU003719"/>
    </source>
</evidence>
<dbReference type="PROSITE" id="PS00671">
    <property type="entry name" value="D_2_HYDROXYACID_DH_3"/>
    <property type="match status" value="1"/>
</dbReference>
<name>A0A4D8RAB7_AZOBR</name>
<dbReference type="CDD" id="cd05301">
    <property type="entry name" value="GDH"/>
    <property type="match status" value="1"/>
</dbReference>
<dbReference type="RefSeq" id="WP_137140679.1">
    <property type="nucleotide sequence ID" value="NZ_CP032346.1"/>
</dbReference>
<gene>
    <name evidence="7" type="ORF">D3869_14150</name>
</gene>
<evidence type="ECO:0000259" key="5">
    <source>
        <dbReference type="Pfam" id="PF00389"/>
    </source>
</evidence>
<dbReference type="InterPro" id="IPR050223">
    <property type="entry name" value="D-isomer_2-hydroxyacid_DH"/>
</dbReference>
<evidence type="ECO:0000313" key="8">
    <source>
        <dbReference type="Proteomes" id="UP000298693"/>
    </source>
</evidence>
<keyword evidence="7" id="KW-0614">Plasmid</keyword>
<dbReference type="GO" id="GO:0030267">
    <property type="term" value="F:glyoxylate reductase (NADPH) activity"/>
    <property type="evidence" value="ECO:0007669"/>
    <property type="project" value="TreeGrafter"/>
</dbReference>
<dbReference type="InterPro" id="IPR006139">
    <property type="entry name" value="D-isomer_2_OHA_DH_cat_dom"/>
</dbReference>
<proteinExistence type="inferred from homology"/>
<keyword evidence="3" id="KW-0520">NAD</keyword>
<keyword evidence="2 4" id="KW-0560">Oxidoreductase</keyword>
<dbReference type="FunFam" id="3.40.50.720:FF:000203">
    <property type="entry name" value="D-3-phosphoglycerate dehydrogenase (SerA)"/>
    <property type="match status" value="1"/>
</dbReference>
<dbReference type="Pfam" id="PF02826">
    <property type="entry name" value="2-Hacid_dh_C"/>
    <property type="match status" value="1"/>
</dbReference>
<reference evidence="7 8" key="1">
    <citation type="submission" date="2018-09" db="EMBL/GenBank/DDBJ databases">
        <title>Whole genome based analysis of evolution and adaptive divergence in Indian and Brazilian strains of Azospirillum brasilense.</title>
        <authorList>
            <person name="Singh C."/>
            <person name="Tripathi A.K."/>
        </authorList>
    </citation>
    <scope>NUCLEOTIDE SEQUENCE [LARGE SCALE GENOMIC DNA]</scope>
    <source>
        <strain evidence="7 8">MTCC4039</strain>
        <plasmid evidence="7 8">p1</plasmid>
    </source>
</reference>
<organism evidence="7 8">
    <name type="scientific">Azospirillum brasilense</name>
    <dbReference type="NCBI Taxonomy" id="192"/>
    <lineage>
        <taxon>Bacteria</taxon>
        <taxon>Pseudomonadati</taxon>
        <taxon>Pseudomonadota</taxon>
        <taxon>Alphaproteobacteria</taxon>
        <taxon>Rhodospirillales</taxon>
        <taxon>Azospirillaceae</taxon>
        <taxon>Azospirillum</taxon>
    </lineage>
</organism>
<dbReference type="SUPFAM" id="SSF51735">
    <property type="entry name" value="NAD(P)-binding Rossmann-fold domains"/>
    <property type="match status" value="1"/>
</dbReference>
<accession>A0A4D8RAB7</accession>
<dbReference type="Pfam" id="PF00389">
    <property type="entry name" value="2-Hacid_dh"/>
    <property type="match status" value="1"/>
</dbReference>
<dbReference type="Gene3D" id="3.40.50.720">
    <property type="entry name" value="NAD(P)-binding Rossmann-like Domain"/>
    <property type="match status" value="2"/>
</dbReference>
<evidence type="ECO:0000256" key="1">
    <source>
        <dbReference type="ARBA" id="ARBA00005854"/>
    </source>
</evidence>
<dbReference type="SUPFAM" id="SSF52283">
    <property type="entry name" value="Formate/glycerate dehydrogenase catalytic domain-like"/>
    <property type="match status" value="1"/>
</dbReference>
<dbReference type="GO" id="GO:0005829">
    <property type="term" value="C:cytosol"/>
    <property type="evidence" value="ECO:0007669"/>
    <property type="project" value="TreeGrafter"/>
</dbReference>
<dbReference type="EMBL" id="CP032346">
    <property type="protein sequence ID" value="QCO16469.1"/>
    <property type="molecule type" value="Genomic_DNA"/>
</dbReference>
<evidence type="ECO:0000256" key="3">
    <source>
        <dbReference type="ARBA" id="ARBA00023027"/>
    </source>
</evidence>